<dbReference type="RefSeq" id="WP_337694367.1">
    <property type="nucleotide sequence ID" value="NZ_JBBEGN010000003.1"/>
</dbReference>
<gene>
    <name evidence="2" type="ORF">WCD74_08285</name>
</gene>
<comment type="caution">
    <text evidence="2">The sequence shown here is derived from an EMBL/GenBank/DDBJ whole genome shotgun (WGS) entry which is preliminary data.</text>
</comment>
<evidence type="ECO:0000313" key="3">
    <source>
        <dbReference type="Proteomes" id="UP001385809"/>
    </source>
</evidence>
<reference evidence="2 3" key="1">
    <citation type="submission" date="2024-03" db="EMBL/GenBank/DDBJ databases">
        <title>Actinomycetospora sp. OC33-EN08, a novel actinomycete isolated from wild orchid (Aerides multiflora).</title>
        <authorList>
            <person name="Suriyachadkun C."/>
        </authorList>
    </citation>
    <scope>NUCLEOTIDE SEQUENCE [LARGE SCALE GENOMIC DNA]</scope>
    <source>
        <strain evidence="2 3">OC33-EN08</strain>
    </source>
</reference>
<protein>
    <submittedName>
        <fullName evidence="2">Alpha/beta fold hydrolase</fullName>
    </submittedName>
</protein>
<feature type="domain" description="AB hydrolase-1" evidence="1">
    <location>
        <begin position="14"/>
        <end position="248"/>
    </location>
</feature>
<evidence type="ECO:0000259" key="1">
    <source>
        <dbReference type="Pfam" id="PF12697"/>
    </source>
</evidence>
<name>A0ABU8MMV4_9PSEU</name>
<accession>A0ABU8MMV4</accession>
<dbReference type="Proteomes" id="UP001385809">
    <property type="component" value="Unassembled WGS sequence"/>
</dbReference>
<dbReference type="SUPFAM" id="SSF53474">
    <property type="entry name" value="alpha/beta-Hydrolases"/>
    <property type="match status" value="1"/>
</dbReference>
<dbReference type="EMBL" id="JBBEGN010000003">
    <property type="protein sequence ID" value="MEJ2867758.1"/>
    <property type="molecule type" value="Genomic_DNA"/>
</dbReference>
<dbReference type="PANTHER" id="PTHR43194">
    <property type="entry name" value="HYDROLASE ALPHA/BETA FOLD FAMILY"/>
    <property type="match status" value="1"/>
</dbReference>
<organism evidence="2 3">
    <name type="scientific">Actinomycetospora aurantiaca</name>
    <dbReference type="NCBI Taxonomy" id="3129233"/>
    <lineage>
        <taxon>Bacteria</taxon>
        <taxon>Bacillati</taxon>
        <taxon>Actinomycetota</taxon>
        <taxon>Actinomycetes</taxon>
        <taxon>Pseudonocardiales</taxon>
        <taxon>Pseudonocardiaceae</taxon>
        <taxon>Actinomycetospora</taxon>
    </lineage>
</organism>
<dbReference type="PANTHER" id="PTHR43194:SF5">
    <property type="entry name" value="PIMELOYL-[ACYL-CARRIER PROTEIN] METHYL ESTER ESTERASE"/>
    <property type="match status" value="1"/>
</dbReference>
<dbReference type="Gene3D" id="3.40.50.1820">
    <property type="entry name" value="alpha/beta hydrolase"/>
    <property type="match status" value="1"/>
</dbReference>
<sequence length="259" mass="27592">MDEVRVVGRSGPAVLLLPGGAESADGFFPGLVEGLVADPGCRVLLHDRPGTGRATTTGRLDGAAEHLARVTRDHGPVVVVGQSLGGAVATLFARDHPELVAALVLLDPTPINAPRVCTRLERTMQALGVLCRVPVLHRLLARALRAQLARERRRLDLRPDCAEAHERISDADLPTLARSVEGLASLSRGFREADLPSPPAVVVTADRKPGHPIRQAHERLAAALGAQVVRWLGAGHDLHLDHPDETLAVVREVAATPLR</sequence>
<keyword evidence="2" id="KW-0378">Hydrolase</keyword>
<dbReference type="InterPro" id="IPR050228">
    <property type="entry name" value="Carboxylesterase_BioH"/>
</dbReference>
<evidence type="ECO:0000313" key="2">
    <source>
        <dbReference type="EMBL" id="MEJ2867758.1"/>
    </source>
</evidence>
<dbReference type="Pfam" id="PF12697">
    <property type="entry name" value="Abhydrolase_6"/>
    <property type="match status" value="1"/>
</dbReference>
<keyword evidence="3" id="KW-1185">Reference proteome</keyword>
<dbReference type="GO" id="GO:0016787">
    <property type="term" value="F:hydrolase activity"/>
    <property type="evidence" value="ECO:0007669"/>
    <property type="project" value="UniProtKB-KW"/>
</dbReference>
<dbReference type="InterPro" id="IPR000073">
    <property type="entry name" value="AB_hydrolase_1"/>
</dbReference>
<proteinExistence type="predicted"/>
<dbReference type="InterPro" id="IPR029058">
    <property type="entry name" value="AB_hydrolase_fold"/>
</dbReference>